<keyword evidence="13" id="KW-1185">Reference proteome</keyword>
<feature type="region of interest" description="Disordered" evidence="10">
    <location>
        <begin position="82"/>
        <end position="123"/>
    </location>
</feature>
<reference evidence="12 13" key="1">
    <citation type="submission" date="2024-02" db="EMBL/GenBank/DDBJ databases">
        <authorList>
            <person name="Daric V."/>
            <person name="Darras S."/>
        </authorList>
    </citation>
    <scope>NUCLEOTIDE SEQUENCE [LARGE SCALE GENOMIC DNA]</scope>
</reference>
<dbReference type="Proteomes" id="UP001642483">
    <property type="component" value="Unassembled WGS sequence"/>
</dbReference>
<name>A0ABP0F898_CLALP</name>
<evidence type="ECO:0000256" key="3">
    <source>
        <dbReference type="ARBA" id="ARBA00022448"/>
    </source>
</evidence>
<keyword evidence="7" id="KW-0906">Nuclear pore complex</keyword>
<accession>A0ABP0F898</accession>
<keyword evidence="3" id="KW-0813">Transport</keyword>
<proteinExistence type="inferred from homology"/>
<evidence type="ECO:0000256" key="8">
    <source>
        <dbReference type="ARBA" id="ARBA00023242"/>
    </source>
</evidence>
<keyword evidence="9" id="KW-0175">Coiled coil</keyword>
<comment type="caution">
    <text evidence="12">The sequence shown here is derived from an EMBL/GenBank/DDBJ whole genome shotgun (WGS) entry which is preliminary data.</text>
</comment>
<dbReference type="PANTHER" id="PTHR12084">
    <property type="entry name" value="NUCLEAR PORE GLYCOPROTEIN P62-RELATED"/>
    <property type="match status" value="1"/>
</dbReference>
<organism evidence="12 13">
    <name type="scientific">Clavelina lepadiformis</name>
    <name type="common">Light-bulb sea squirt</name>
    <name type="synonym">Ascidia lepadiformis</name>
    <dbReference type="NCBI Taxonomy" id="159417"/>
    <lineage>
        <taxon>Eukaryota</taxon>
        <taxon>Metazoa</taxon>
        <taxon>Chordata</taxon>
        <taxon>Tunicata</taxon>
        <taxon>Ascidiacea</taxon>
        <taxon>Aplousobranchia</taxon>
        <taxon>Clavelinidae</taxon>
        <taxon>Clavelina</taxon>
    </lineage>
</organism>
<evidence type="ECO:0000256" key="5">
    <source>
        <dbReference type="ARBA" id="ARBA00022927"/>
    </source>
</evidence>
<feature type="domain" description="Nucleoporin NSP1-like C-terminal" evidence="11">
    <location>
        <begin position="335"/>
        <end position="437"/>
    </location>
</feature>
<keyword evidence="4" id="KW-0509">mRNA transport</keyword>
<evidence type="ECO:0000256" key="4">
    <source>
        <dbReference type="ARBA" id="ARBA00022816"/>
    </source>
</evidence>
<dbReference type="InterPro" id="IPR026010">
    <property type="entry name" value="NSP1/NUP62"/>
</dbReference>
<comment type="subcellular location">
    <subcellularLocation>
        <location evidence="1">Nucleus</location>
        <location evidence="1">Nuclear pore complex</location>
    </subcellularLocation>
</comment>
<feature type="compositionally biased region" description="Low complexity" evidence="10">
    <location>
        <begin position="91"/>
        <end position="114"/>
    </location>
</feature>
<gene>
    <name evidence="12" type="ORF">CVLEPA_LOCUS4036</name>
</gene>
<dbReference type="PANTHER" id="PTHR12084:SF0">
    <property type="entry name" value="NUCLEAR PORE GLYCOPROTEIN P62"/>
    <property type="match status" value="1"/>
</dbReference>
<protein>
    <recommendedName>
        <fullName evidence="11">Nucleoporin NSP1-like C-terminal domain-containing protein</fullName>
    </recommendedName>
</protein>
<evidence type="ECO:0000256" key="9">
    <source>
        <dbReference type="SAM" id="Coils"/>
    </source>
</evidence>
<evidence type="ECO:0000313" key="12">
    <source>
        <dbReference type="EMBL" id="CAK8674328.1"/>
    </source>
</evidence>
<evidence type="ECO:0000256" key="7">
    <source>
        <dbReference type="ARBA" id="ARBA00023132"/>
    </source>
</evidence>
<feature type="region of interest" description="Disordered" evidence="10">
    <location>
        <begin position="240"/>
        <end position="264"/>
    </location>
</feature>
<sequence>MATSKPSTGGFGFGTSTPAPTTQLSSAFLAAPITEATKPSVGFGTTSTTKPSGFSFGAPASTAAAKAPAGFGFGSSSTTTTPGFGFGGGAPQSQGAFGLSTSTTAPATTQSLPTFGGTPAMSSAASTLTGAGVMLGSQQTASKPTFGIGGFSAATKPAGISLAVPDSTTKSAATGFQLGGLKAPTATAPAPTTTVSGFQLPGAGFKLASASTTTSAAAAPGLLTASNLTKTTAPVPSTGLFSLNQPSLAPTASSTSSTTVSSKPGLGILTQTSVSAPTSASSSATGIKLSTPFTSNSTAIAPASSSSKPAPLAGFSLTTAATSALSSSTASGTATSTAASSSSMTYKDLETKINKWSSELEQQEHLFLTQATQVNAWNKLLIDNSEKITNLNSDFEKVKSDQDRLNQELDFIKTQQQELEDLLLPLEESTRQQAPSLGSSVHTHHADMERERTYNLAENIDAQLKRMVQDLREVIDHVNATSAPSDASNPVNQITKILSAHMDSLQWLDSNSGALQQKLDQLTRQVNERKMEQESRFRLAFD</sequence>
<dbReference type="Gene3D" id="1.20.5.170">
    <property type="match status" value="1"/>
</dbReference>
<comment type="similarity">
    <text evidence="2">Belongs to the nucleoporin NSP1/NUP62 family.</text>
</comment>
<evidence type="ECO:0000256" key="1">
    <source>
        <dbReference type="ARBA" id="ARBA00004567"/>
    </source>
</evidence>
<evidence type="ECO:0000256" key="6">
    <source>
        <dbReference type="ARBA" id="ARBA00023010"/>
    </source>
</evidence>
<evidence type="ECO:0000259" key="11">
    <source>
        <dbReference type="Pfam" id="PF05064"/>
    </source>
</evidence>
<feature type="compositionally biased region" description="Low complexity" evidence="10">
    <location>
        <begin position="246"/>
        <end position="262"/>
    </location>
</feature>
<evidence type="ECO:0000256" key="2">
    <source>
        <dbReference type="ARBA" id="ARBA00005911"/>
    </source>
</evidence>
<keyword evidence="8" id="KW-0539">Nucleus</keyword>
<keyword evidence="5" id="KW-0653">Protein transport</keyword>
<dbReference type="Pfam" id="PF05064">
    <property type="entry name" value="Nsp1_C"/>
    <property type="match status" value="1"/>
</dbReference>
<feature type="coiled-coil region" evidence="9">
    <location>
        <begin position="346"/>
        <end position="422"/>
    </location>
</feature>
<keyword evidence="6" id="KW-0811">Translocation</keyword>
<dbReference type="InterPro" id="IPR007758">
    <property type="entry name" value="Nucleoporin_NSP1_C"/>
</dbReference>
<evidence type="ECO:0000256" key="10">
    <source>
        <dbReference type="SAM" id="MobiDB-lite"/>
    </source>
</evidence>
<evidence type="ECO:0000313" key="13">
    <source>
        <dbReference type="Proteomes" id="UP001642483"/>
    </source>
</evidence>
<dbReference type="EMBL" id="CAWYQH010000013">
    <property type="protein sequence ID" value="CAK8674328.1"/>
    <property type="molecule type" value="Genomic_DNA"/>
</dbReference>